<proteinExistence type="predicted"/>
<dbReference type="InterPro" id="IPR050483">
    <property type="entry name" value="CoA-transferase_III_domain"/>
</dbReference>
<name>A0A7W8LH18_9BURK</name>
<dbReference type="AlphaFoldDB" id="A0A7W8LH18"/>
<gene>
    <name evidence="2" type="ORF">HDG41_007570</name>
</gene>
<dbReference type="RefSeq" id="WP_184228825.1">
    <property type="nucleotide sequence ID" value="NZ_JACHDE010000034.1"/>
</dbReference>
<sequence>MSDAHNTNKTHDLPLSGVRVIDLTQVMMGPVCTQMLADYGADVIKIERKGAGDLSRSTFEPVAGADNPIFCSLNRNKRSVELDLRDAGPMAALKTMIAEADVVVSNFRPGVMDRMGLGYEDCRRLNSRIIYAAGSGFGETGPYAHKGGQDVLAQAMSGVMARRADDSLPISVYPTALADYSAGMHMVQGILFALLHRERTGEGQKVNVSLYNSMLAMQMQEAAMIMMADSEVNWAAMPLSGVFDTQDGALVLVGAFKANPLRDICAALQIDDLSNDPRFCSLEQQFVHKAVLQGIFRERFASNTRAFWLARLEEQDLLCAPVRDLREALVDPQTLHNQLIIEGEGEGQPVRFIGSPIEMSLAPVGLLRAPPKLGQHTEEVLRQLRGGVATEAA</sequence>
<dbReference type="EMBL" id="JACHDE010000034">
    <property type="protein sequence ID" value="MBB5405474.1"/>
    <property type="molecule type" value="Genomic_DNA"/>
</dbReference>
<evidence type="ECO:0000313" key="3">
    <source>
        <dbReference type="Proteomes" id="UP000592820"/>
    </source>
</evidence>
<dbReference type="Gene3D" id="3.40.50.10540">
    <property type="entry name" value="Crotonobetainyl-coa:carnitine coa-transferase, domain 1"/>
    <property type="match status" value="1"/>
</dbReference>
<dbReference type="SUPFAM" id="SSF89796">
    <property type="entry name" value="CoA-transferase family III (CaiB/BaiF)"/>
    <property type="match status" value="1"/>
</dbReference>
<dbReference type="GO" id="GO:0033608">
    <property type="term" value="F:formyl-CoA transferase activity"/>
    <property type="evidence" value="ECO:0007669"/>
    <property type="project" value="UniProtKB-EC"/>
</dbReference>
<dbReference type="InterPro" id="IPR003673">
    <property type="entry name" value="CoA-Trfase_fam_III"/>
</dbReference>
<dbReference type="Proteomes" id="UP000592820">
    <property type="component" value="Unassembled WGS sequence"/>
</dbReference>
<keyword evidence="1 2" id="KW-0808">Transferase</keyword>
<reference evidence="2 3" key="1">
    <citation type="submission" date="2020-08" db="EMBL/GenBank/DDBJ databases">
        <title>Genomic Encyclopedia of Type Strains, Phase IV (KMG-V): Genome sequencing to study the core and pangenomes of soil and plant-associated prokaryotes.</title>
        <authorList>
            <person name="Whitman W."/>
        </authorList>
    </citation>
    <scope>NUCLEOTIDE SEQUENCE [LARGE SCALE GENOMIC DNA]</scope>
    <source>
        <strain evidence="2 3">JPY162</strain>
    </source>
</reference>
<comment type="caution">
    <text evidence="2">The sequence shown here is derived from an EMBL/GenBank/DDBJ whole genome shotgun (WGS) entry which is preliminary data.</text>
</comment>
<evidence type="ECO:0000313" key="2">
    <source>
        <dbReference type="EMBL" id="MBB5405474.1"/>
    </source>
</evidence>
<dbReference type="InterPro" id="IPR023606">
    <property type="entry name" value="CoA-Trfase_III_dom_1_sf"/>
</dbReference>
<dbReference type="PANTHER" id="PTHR48207">
    <property type="entry name" value="SUCCINATE--HYDROXYMETHYLGLUTARATE COA-TRANSFERASE"/>
    <property type="match status" value="1"/>
</dbReference>
<protein>
    <submittedName>
        <fullName evidence="2">Formyl-CoA transferase</fullName>
        <ecNumber evidence="2">2.8.3.16</ecNumber>
    </submittedName>
</protein>
<dbReference type="EC" id="2.8.3.16" evidence="2"/>
<dbReference type="Gene3D" id="3.30.1540.10">
    <property type="entry name" value="formyl-coa transferase, domain 3"/>
    <property type="match status" value="1"/>
</dbReference>
<dbReference type="InterPro" id="IPR044855">
    <property type="entry name" value="CoA-Trfase_III_dom3_sf"/>
</dbReference>
<dbReference type="Pfam" id="PF02515">
    <property type="entry name" value="CoA_transf_3"/>
    <property type="match status" value="1"/>
</dbReference>
<dbReference type="PANTHER" id="PTHR48207:SF4">
    <property type="entry name" value="BLL6097 PROTEIN"/>
    <property type="match status" value="1"/>
</dbReference>
<evidence type="ECO:0000256" key="1">
    <source>
        <dbReference type="ARBA" id="ARBA00022679"/>
    </source>
</evidence>
<accession>A0A7W8LH18</accession>
<organism evidence="2 3">
    <name type="scientific">Paraburkholderia youngii</name>
    <dbReference type="NCBI Taxonomy" id="2782701"/>
    <lineage>
        <taxon>Bacteria</taxon>
        <taxon>Pseudomonadati</taxon>
        <taxon>Pseudomonadota</taxon>
        <taxon>Betaproteobacteria</taxon>
        <taxon>Burkholderiales</taxon>
        <taxon>Burkholderiaceae</taxon>
        <taxon>Paraburkholderia</taxon>
    </lineage>
</organism>